<accession>A0A100XFX0</accession>
<keyword evidence="2" id="KW-0238">DNA-binding</keyword>
<dbReference type="InterPro" id="IPR036388">
    <property type="entry name" value="WH-like_DNA-bd_sf"/>
</dbReference>
<dbReference type="SUPFAM" id="SSF52540">
    <property type="entry name" value="P-loop containing nucleoside triphosphate hydrolases"/>
    <property type="match status" value="1"/>
</dbReference>
<gene>
    <name evidence="6" type="ORF">RMCT_2747</name>
</gene>
<evidence type="ECO:0000256" key="1">
    <source>
        <dbReference type="ARBA" id="ARBA00023015"/>
    </source>
</evidence>
<dbReference type="PROSITE" id="PS00622">
    <property type="entry name" value="HTH_LUXR_1"/>
    <property type="match status" value="1"/>
</dbReference>
<feature type="domain" description="HTH luxR-type" evidence="5">
    <location>
        <begin position="869"/>
        <end position="934"/>
    </location>
</feature>
<dbReference type="PANTHER" id="PTHR44688:SF16">
    <property type="entry name" value="DNA-BINDING TRANSCRIPTIONAL ACTIVATOR DEVR_DOSR"/>
    <property type="match status" value="1"/>
</dbReference>
<dbReference type="PANTHER" id="PTHR44688">
    <property type="entry name" value="DNA-BINDING TRANSCRIPTIONAL ACTIVATOR DEVR_DOSR"/>
    <property type="match status" value="1"/>
</dbReference>
<dbReference type="Gene3D" id="1.25.40.10">
    <property type="entry name" value="Tetratricopeptide repeat domain"/>
    <property type="match status" value="1"/>
</dbReference>
<dbReference type="Pfam" id="PF00196">
    <property type="entry name" value="GerE"/>
    <property type="match status" value="1"/>
</dbReference>
<evidence type="ECO:0000313" key="7">
    <source>
        <dbReference type="Proteomes" id="UP000069654"/>
    </source>
</evidence>
<feature type="chain" id="PRO_5038982023" evidence="4">
    <location>
        <begin position="24"/>
        <end position="934"/>
    </location>
</feature>
<protein>
    <submittedName>
        <fullName evidence="6">ATP-dependent transcriptional regulator</fullName>
    </submittedName>
</protein>
<keyword evidence="3" id="KW-0804">Transcription</keyword>
<feature type="signal peptide" evidence="4">
    <location>
        <begin position="1"/>
        <end position="23"/>
    </location>
</feature>
<dbReference type="STRING" id="1797.RMCT_2747"/>
<dbReference type="SMART" id="SM00382">
    <property type="entry name" value="AAA"/>
    <property type="match status" value="1"/>
</dbReference>
<comment type="caution">
    <text evidence="6">The sequence shown here is derived from an EMBL/GenBank/DDBJ whole genome shotgun (WGS) entry which is preliminary data.</text>
</comment>
<dbReference type="CDD" id="cd06170">
    <property type="entry name" value="LuxR_C_like"/>
    <property type="match status" value="1"/>
</dbReference>
<dbReference type="PROSITE" id="PS50043">
    <property type="entry name" value="HTH_LUXR_2"/>
    <property type="match status" value="1"/>
</dbReference>
<dbReference type="InterPro" id="IPR049945">
    <property type="entry name" value="AAA_22"/>
</dbReference>
<dbReference type="InterPro" id="IPR027417">
    <property type="entry name" value="P-loop_NTPase"/>
</dbReference>
<dbReference type="InterPro" id="IPR000792">
    <property type="entry name" value="Tscrpt_reg_LuxR_C"/>
</dbReference>
<evidence type="ECO:0000259" key="5">
    <source>
        <dbReference type="PROSITE" id="PS50043"/>
    </source>
</evidence>
<dbReference type="InterPro" id="IPR011990">
    <property type="entry name" value="TPR-like_helical_dom_sf"/>
</dbReference>
<dbReference type="EMBL" id="BCTB01000018">
    <property type="protein sequence ID" value="GAT15777.1"/>
    <property type="molecule type" value="Genomic_DNA"/>
</dbReference>
<organism evidence="6 7">
    <name type="scientific">Mycolicibacterium thermoresistibile</name>
    <name type="common">Mycobacterium thermoresistibile</name>
    <dbReference type="NCBI Taxonomy" id="1797"/>
    <lineage>
        <taxon>Bacteria</taxon>
        <taxon>Bacillati</taxon>
        <taxon>Actinomycetota</taxon>
        <taxon>Actinomycetes</taxon>
        <taxon>Mycobacteriales</taxon>
        <taxon>Mycobacteriaceae</taxon>
        <taxon>Mycolicibacterium</taxon>
    </lineage>
</organism>
<sequence length="934" mass="99480">MPRAAPVIAMVLPLMLSMGPDFTGVKFSPEVGCRSTGAPPHQRGLPGKNVGGAWGGHTILRVERVRWVSAKRRSTWAALNEAFGPSRRRGAVLVGPAGAGKTELARTVLQHRRREQPHTVLHWVAGTASASRIPFGAFSHLVETGGGGEPATVLRTARESLCGPVLRDRTRTGLLLIVDDAHHLDTLSATLVHQVAVSTPASLLLTVRDGEPVPDAITALWKDDLLARIDIEPFSQAECERLLADALGGRVESASAERLYAISEGNPLYLRHLVTGTVASGALREVEGIWQLRGEVALTPQLSTLIDQHLSALPDQIRTVLAYLAIEEPLTVADLSDLVSPEAVEAAEAAGAVTVDERGADLIVHPAHPLYTETVRAGLGRLTRRSLRTALVARWSRRPPDNVSDRLRLAALAVNSQTPPPATDLIATSWEAMQLGDLLLGEQLARGALGQSDTLAARLPLAHALAWQGRGREADDVLAAVDPDRLTEFDIMAWTLPKAANQFWMLSESAEAIALLDRMRTRLHQPAAVTAFDALAATFAMNAGQPRTALELAGRVLQTPESQDLAVAWAAATATLSSARMARFDEVETHAARGLAAQHPGLLRFTIGLGQITRLILAGDLTRADFLAHHYLSFCEFQQPGRAIGEVLLAHILIARGDLPTATTLLRQAAAALSSTGYSWGPLALMQLTQVLGARGDADGASEALRRAEHSHGTRSELYAPELALARAWTRAAARDLPGALRGARDAADAAERSGQLAVALRALHDGVRLGDLQAAERIDRLSAEIDCVFGRLAATHARAAAQRRGPDLDRVAAELADIGMIAAAADAAAQAAQAYAAEGQRSAELTARSRAAEWSKRCGSPSTPVLERVLNPLPLTGREREIAVMVAQGLTNKAIAERLCVSVRTVEGHIYRACIKLDVADRTLLAAAVAADG</sequence>
<dbReference type="GO" id="GO:0016887">
    <property type="term" value="F:ATP hydrolysis activity"/>
    <property type="evidence" value="ECO:0007669"/>
    <property type="project" value="InterPro"/>
</dbReference>
<dbReference type="GO" id="GO:0003677">
    <property type="term" value="F:DNA binding"/>
    <property type="evidence" value="ECO:0007669"/>
    <property type="project" value="UniProtKB-KW"/>
</dbReference>
<dbReference type="Gene3D" id="3.40.50.300">
    <property type="entry name" value="P-loop containing nucleotide triphosphate hydrolases"/>
    <property type="match status" value="1"/>
</dbReference>
<keyword evidence="4" id="KW-0732">Signal</keyword>
<keyword evidence="1" id="KW-0805">Transcription regulation</keyword>
<dbReference type="Gene3D" id="1.10.10.10">
    <property type="entry name" value="Winged helix-like DNA-binding domain superfamily/Winged helix DNA-binding domain"/>
    <property type="match status" value="1"/>
</dbReference>
<dbReference type="Pfam" id="PF13401">
    <property type="entry name" value="AAA_22"/>
    <property type="match status" value="1"/>
</dbReference>
<proteinExistence type="predicted"/>
<dbReference type="Proteomes" id="UP000069654">
    <property type="component" value="Unassembled WGS sequence"/>
</dbReference>
<evidence type="ECO:0000256" key="3">
    <source>
        <dbReference type="ARBA" id="ARBA00023163"/>
    </source>
</evidence>
<evidence type="ECO:0000256" key="4">
    <source>
        <dbReference type="SAM" id="SignalP"/>
    </source>
</evidence>
<dbReference type="AlphaFoldDB" id="A0A100XFX0"/>
<dbReference type="GO" id="GO:0006355">
    <property type="term" value="P:regulation of DNA-templated transcription"/>
    <property type="evidence" value="ECO:0007669"/>
    <property type="project" value="InterPro"/>
</dbReference>
<dbReference type="SUPFAM" id="SSF46894">
    <property type="entry name" value="C-terminal effector domain of the bipartite response regulators"/>
    <property type="match status" value="1"/>
</dbReference>
<dbReference type="PRINTS" id="PR00038">
    <property type="entry name" value="HTHLUXR"/>
</dbReference>
<reference evidence="7" key="2">
    <citation type="submission" date="2016-02" db="EMBL/GenBank/DDBJ databases">
        <title>Draft genome sequence of five rapidly growing Mycobacterium species.</title>
        <authorList>
            <person name="Katahira K."/>
            <person name="Gotou Y."/>
            <person name="Iida K."/>
            <person name="Ogura Y."/>
            <person name="Hayashi T."/>
        </authorList>
    </citation>
    <scope>NUCLEOTIDE SEQUENCE [LARGE SCALE GENOMIC DNA]</scope>
    <source>
        <strain evidence="7">JCM6362</strain>
    </source>
</reference>
<evidence type="ECO:0000256" key="2">
    <source>
        <dbReference type="ARBA" id="ARBA00023125"/>
    </source>
</evidence>
<dbReference type="InterPro" id="IPR016032">
    <property type="entry name" value="Sig_transdc_resp-reg_C-effctor"/>
</dbReference>
<evidence type="ECO:0000313" key="6">
    <source>
        <dbReference type="EMBL" id="GAT15777.1"/>
    </source>
</evidence>
<dbReference type="SMART" id="SM00421">
    <property type="entry name" value="HTH_LUXR"/>
    <property type="match status" value="1"/>
</dbReference>
<name>A0A100XFX0_MYCTH</name>
<dbReference type="InterPro" id="IPR003593">
    <property type="entry name" value="AAA+_ATPase"/>
</dbReference>
<reference evidence="6 7" key="1">
    <citation type="journal article" date="2016" name="Genome Announc.">
        <title>Draft Genome Sequences of Five Rapidly Growing Mycobacterium Species, M. thermoresistibile, M. fortuitum subsp. acetamidolyticum, M. canariasense, M. brisbanense, and M. novocastrense.</title>
        <authorList>
            <person name="Katahira K."/>
            <person name="Ogura Y."/>
            <person name="Gotoh Y."/>
            <person name="Hayashi T."/>
        </authorList>
    </citation>
    <scope>NUCLEOTIDE SEQUENCE [LARGE SCALE GENOMIC DNA]</scope>
    <source>
        <strain evidence="6 7">JCM6362</strain>
    </source>
</reference>